<evidence type="ECO:0000313" key="3">
    <source>
        <dbReference type="Proteomes" id="UP001291623"/>
    </source>
</evidence>
<protein>
    <recommendedName>
        <fullName evidence="4">DDT domain-containing protein DDR4</fullName>
    </recommendedName>
</protein>
<dbReference type="InterPro" id="IPR028938">
    <property type="entry name" value="Rsf1-like"/>
</dbReference>
<organism evidence="2 3">
    <name type="scientific">Anisodus tanguticus</name>
    <dbReference type="NCBI Taxonomy" id="243964"/>
    <lineage>
        <taxon>Eukaryota</taxon>
        <taxon>Viridiplantae</taxon>
        <taxon>Streptophyta</taxon>
        <taxon>Embryophyta</taxon>
        <taxon>Tracheophyta</taxon>
        <taxon>Spermatophyta</taxon>
        <taxon>Magnoliopsida</taxon>
        <taxon>eudicotyledons</taxon>
        <taxon>Gunneridae</taxon>
        <taxon>Pentapetalae</taxon>
        <taxon>asterids</taxon>
        <taxon>lamiids</taxon>
        <taxon>Solanales</taxon>
        <taxon>Solanaceae</taxon>
        <taxon>Solanoideae</taxon>
        <taxon>Hyoscyameae</taxon>
        <taxon>Anisodus</taxon>
    </lineage>
</organism>
<evidence type="ECO:0000256" key="1">
    <source>
        <dbReference type="SAM" id="MobiDB-lite"/>
    </source>
</evidence>
<sequence>MEIVDTEPEMTSGMELACRKLRQRWELASVLNFLTVFEPVLQINVKISAEEIETALIEPNDNLAQLHIMLLKGIPPVSKLLKDSNGWVIALSKKLEMWWPWVAEGNFPLTAKKGEEMSTYKALDPTTRLLILKALCEIRADQGDTISYINDETKNRTDSSAFRKEKLGGNGNEVLFWYDGNETIGHRLYKEVYQIESMSKVKDKKRISAIASQWETLATTFEEFQNFVDTFSSSQVKWEADVGKAVEAHAIPALQKIQRKKDMALKRQQREHQREHQREQRFVEGLRNFAAPRSCRIRRPVNYRCDDFDRAIKEAIDATNKRKETEDLTNETRPNEHGPRNETNSLDSSPSSNSISSDATDSKIESDRPQASNDDGDDTSDEADSDEDGTDPMKENTRLDHRPSSYRYSKRLAGVTGYAVPESTHIGAKNRSRQRPVVNTAAESVVIPDSEDEN</sequence>
<feature type="region of interest" description="Disordered" evidence="1">
    <location>
        <begin position="261"/>
        <end position="280"/>
    </location>
</feature>
<reference evidence="2" key="1">
    <citation type="submission" date="2023-12" db="EMBL/GenBank/DDBJ databases">
        <title>Genome assembly of Anisodus tanguticus.</title>
        <authorList>
            <person name="Wang Y.-J."/>
        </authorList>
    </citation>
    <scope>NUCLEOTIDE SEQUENCE</scope>
    <source>
        <strain evidence="2">KB-2021</strain>
        <tissue evidence="2">Leaf</tissue>
    </source>
</reference>
<evidence type="ECO:0000313" key="2">
    <source>
        <dbReference type="EMBL" id="KAK4364945.1"/>
    </source>
</evidence>
<gene>
    <name evidence="2" type="ORF">RND71_016303</name>
</gene>
<dbReference type="PANTHER" id="PTHR14296">
    <property type="entry name" value="REMODELING AND SPACING FACTOR 1"/>
    <property type="match status" value="1"/>
</dbReference>
<keyword evidence="3" id="KW-1185">Reference proteome</keyword>
<evidence type="ECO:0008006" key="4">
    <source>
        <dbReference type="Google" id="ProtNLM"/>
    </source>
</evidence>
<comment type="caution">
    <text evidence="2">The sequence shown here is derived from an EMBL/GenBank/DDBJ whole genome shotgun (WGS) entry which is preliminary data.</text>
</comment>
<dbReference type="PANTHER" id="PTHR14296:SF12">
    <property type="entry name" value="DDT DOMAIN-CONTAINING PROTEIN DDR4 ISOFORM X1"/>
    <property type="match status" value="1"/>
</dbReference>
<dbReference type="GO" id="GO:0031213">
    <property type="term" value="C:RSF complex"/>
    <property type="evidence" value="ECO:0007669"/>
    <property type="project" value="InterPro"/>
</dbReference>
<feature type="compositionally biased region" description="Low complexity" evidence="1">
    <location>
        <begin position="345"/>
        <end position="359"/>
    </location>
</feature>
<dbReference type="EMBL" id="JAVYJV010000008">
    <property type="protein sequence ID" value="KAK4364945.1"/>
    <property type="molecule type" value="Genomic_DNA"/>
</dbReference>
<dbReference type="AlphaFoldDB" id="A0AAE1VM23"/>
<accession>A0AAE1VM23</accession>
<dbReference type="Proteomes" id="UP001291623">
    <property type="component" value="Unassembled WGS sequence"/>
</dbReference>
<proteinExistence type="predicted"/>
<feature type="compositionally biased region" description="Acidic residues" evidence="1">
    <location>
        <begin position="374"/>
        <end position="390"/>
    </location>
</feature>
<feature type="region of interest" description="Disordered" evidence="1">
    <location>
        <begin position="319"/>
        <end position="413"/>
    </location>
</feature>
<feature type="compositionally biased region" description="Basic and acidic residues" evidence="1">
    <location>
        <begin position="391"/>
        <end position="403"/>
    </location>
</feature>
<name>A0AAE1VM23_9SOLA</name>
<dbReference type="GO" id="GO:0006355">
    <property type="term" value="P:regulation of DNA-templated transcription"/>
    <property type="evidence" value="ECO:0007669"/>
    <property type="project" value="InterPro"/>
</dbReference>